<keyword evidence="3" id="KW-1185">Reference proteome</keyword>
<organism evidence="2 3">
    <name type="scientific">Heterodera trifolii</name>
    <dbReference type="NCBI Taxonomy" id="157864"/>
    <lineage>
        <taxon>Eukaryota</taxon>
        <taxon>Metazoa</taxon>
        <taxon>Ecdysozoa</taxon>
        <taxon>Nematoda</taxon>
        <taxon>Chromadorea</taxon>
        <taxon>Rhabditida</taxon>
        <taxon>Tylenchina</taxon>
        <taxon>Tylenchomorpha</taxon>
        <taxon>Tylenchoidea</taxon>
        <taxon>Heteroderidae</taxon>
        <taxon>Heteroderinae</taxon>
        <taxon>Heterodera</taxon>
    </lineage>
</organism>
<feature type="compositionally biased region" description="Basic and acidic residues" evidence="1">
    <location>
        <begin position="64"/>
        <end position="75"/>
    </location>
</feature>
<dbReference type="AlphaFoldDB" id="A0ABD2IPM7"/>
<comment type="caution">
    <text evidence="2">The sequence shown here is derived from an EMBL/GenBank/DDBJ whole genome shotgun (WGS) entry which is preliminary data.</text>
</comment>
<protein>
    <submittedName>
        <fullName evidence="2">Uncharacterized protein</fullName>
    </submittedName>
</protein>
<dbReference type="Proteomes" id="UP001620626">
    <property type="component" value="Unassembled WGS sequence"/>
</dbReference>
<reference evidence="2 3" key="1">
    <citation type="submission" date="2024-10" db="EMBL/GenBank/DDBJ databases">
        <authorList>
            <person name="Kim D."/>
        </authorList>
    </citation>
    <scope>NUCLEOTIDE SEQUENCE [LARGE SCALE GENOMIC DNA]</scope>
    <source>
        <strain evidence="2">BH-2024</strain>
    </source>
</reference>
<feature type="compositionally biased region" description="Acidic residues" evidence="1">
    <location>
        <begin position="21"/>
        <end position="35"/>
    </location>
</feature>
<accession>A0ABD2IPM7</accession>
<evidence type="ECO:0000313" key="2">
    <source>
        <dbReference type="EMBL" id="KAL3079230.1"/>
    </source>
</evidence>
<dbReference type="EMBL" id="JBICBT010001192">
    <property type="protein sequence ID" value="KAL3079230.1"/>
    <property type="molecule type" value="Genomic_DNA"/>
</dbReference>
<proteinExistence type="predicted"/>
<feature type="compositionally biased region" description="Basic and acidic residues" evidence="1">
    <location>
        <begin position="84"/>
        <end position="93"/>
    </location>
</feature>
<evidence type="ECO:0000313" key="3">
    <source>
        <dbReference type="Proteomes" id="UP001620626"/>
    </source>
</evidence>
<name>A0ABD2IPM7_9BILA</name>
<feature type="region of interest" description="Disordered" evidence="1">
    <location>
        <begin position="1"/>
        <end position="93"/>
    </location>
</feature>
<gene>
    <name evidence="2" type="ORF">niasHT_037617</name>
</gene>
<evidence type="ECO:0000256" key="1">
    <source>
        <dbReference type="SAM" id="MobiDB-lite"/>
    </source>
</evidence>
<sequence length="93" mass="9939">MAGGMEPPAQFARPTATAPADVDDGNDDDDDDDGEVVMVTTEDRPPPPSPPPQTTKQTHQNSSGEKRGRGGDKAARSKGRGRHKETDKKWLDG</sequence>
<feature type="compositionally biased region" description="Polar residues" evidence="1">
    <location>
        <begin position="54"/>
        <end position="63"/>
    </location>
</feature>